<dbReference type="PANTHER" id="PTHR10429:SF0">
    <property type="entry name" value="DNA-3-METHYLADENINE GLYCOSYLASE"/>
    <property type="match status" value="1"/>
</dbReference>
<comment type="caution">
    <text evidence="6">The sequence shown here is derived from an EMBL/GenBank/DDBJ whole genome shotgun (WGS) entry which is preliminary data.</text>
</comment>
<dbReference type="PANTHER" id="PTHR10429">
    <property type="entry name" value="DNA-3-METHYLADENINE GLYCOSYLASE"/>
    <property type="match status" value="1"/>
</dbReference>
<reference evidence="6 7" key="1">
    <citation type="journal article" date="2016" name="Nat. Commun.">
        <title>Thousands of microbial genomes shed light on interconnected biogeochemical processes in an aquifer system.</title>
        <authorList>
            <person name="Anantharaman K."/>
            <person name="Brown C.T."/>
            <person name="Hug L.A."/>
            <person name="Sharon I."/>
            <person name="Castelle C.J."/>
            <person name="Probst A.J."/>
            <person name="Thomas B.C."/>
            <person name="Singh A."/>
            <person name="Wilkins M.J."/>
            <person name="Karaoz U."/>
            <person name="Brodie E.L."/>
            <person name="Williams K.H."/>
            <person name="Hubbard S.S."/>
            <person name="Banfield J.F."/>
        </authorList>
    </citation>
    <scope>NUCLEOTIDE SEQUENCE [LARGE SCALE GENOMIC DNA]</scope>
</reference>
<accession>A0A1G2MDA2</accession>
<gene>
    <name evidence="6" type="ORF">A2W52_03535</name>
</gene>
<keyword evidence="4 5" id="KW-0234">DNA repair</keyword>
<dbReference type="InterPro" id="IPR036995">
    <property type="entry name" value="MPG_sf"/>
</dbReference>
<evidence type="ECO:0000256" key="5">
    <source>
        <dbReference type="HAMAP-Rule" id="MF_00527"/>
    </source>
</evidence>
<dbReference type="EC" id="3.2.2.-" evidence="5"/>
<dbReference type="GO" id="GO:0003905">
    <property type="term" value="F:alkylbase DNA N-glycosylase activity"/>
    <property type="evidence" value="ECO:0007669"/>
    <property type="project" value="InterPro"/>
</dbReference>
<dbReference type="InterPro" id="IPR003180">
    <property type="entry name" value="MPG"/>
</dbReference>
<dbReference type="InterPro" id="IPR011034">
    <property type="entry name" value="Formyl_transferase-like_C_sf"/>
</dbReference>
<dbReference type="Pfam" id="PF02245">
    <property type="entry name" value="Pur_DNA_glyco"/>
    <property type="match status" value="2"/>
</dbReference>
<evidence type="ECO:0000313" key="7">
    <source>
        <dbReference type="Proteomes" id="UP000176493"/>
    </source>
</evidence>
<keyword evidence="3 5" id="KW-0378">Hydrolase</keyword>
<evidence type="ECO:0000313" key="6">
    <source>
        <dbReference type="EMBL" id="OHA21877.1"/>
    </source>
</evidence>
<dbReference type="SUPFAM" id="SSF50486">
    <property type="entry name" value="FMT C-terminal domain-like"/>
    <property type="match status" value="1"/>
</dbReference>
<dbReference type="AlphaFoldDB" id="A0A1G2MDA2"/>
<proteinExistence type="inferred from homology"/>
<dbReference type="GO" id="GO:0006284">
    <property type="term" value="P:base-excision repair"/>
    <property type="evidence" value="ECO:0007669"/>
    <property type="project" value="InterPro"/>
</dbReference>
<dbReference type="EMBL" id="MHRJ01000038">
    <property type="protein sequence ID" value="OHA21877.1"/>
    <property type="molecule type" value="Genomic_DNA"/>
</dbReference>
<dbReference type="CDD" id="cd00540">
    <property type="entry name" value="AAG"/>
    <property type="match status" value="1"/>
</dbReference>
<keyword evidence="2 5" id="KW-0227">DNA damage</keyword>
<evidence type="ECO:0000256" key="2">
    <source>
        <dbReference type="ARBA" id="ARBA00022763"/>
    </source>
</evidence>
<dbReference type="Gene3D" id="3.10.300.10">
    <property type="entry name" value="Methylpurine-DNA glycosylase (MPG)"/>
    <property type="match status" value="2"/>
</dbReference>
<dbReference type="HAMAP" id="MF_00527">
    <property type="entry name" value="3MGH"/>
    <property type="match status" value="1"/>
</dbReference>
<evidence type="ECO:0000256" key="4">
    <source>
        <dbReference type="ARBA" id="ARBA00023204"/>
    </source>
</evidence>
<name>A0A1G2MDA2_9BACT</name>
<comment type="similarity">
    <text evidence="1 5">Belongs to the DNA glycosylase MPG family.</text>
</comment>
<dbReference type="Proteomes" id="UP000176493">
    <property type="component" value="Unassembled WGS sequence"/>
</dbReference>
<protein>
    <recommendedName>
        <fullName evidence="5">Putative 3-methyladenine DNA glycosylase</fullName>
        <ecNumber evidence="5">3.2.2.-</ecNumber>
    </recommendedName>
</protein>
<evidence type="ECO:0000256" key="3">
    <source>
        <dbReference type="ARBA" id="ARBA00022801"/>
    </source>
</evidence>
<organism evidence="6 7">
    <name type="scientific">Candidatus Taylorbacteria bacterium RIFCSPHIGHO2_02_49_25</name>
    <dbReference type="NCBI Taxonomy" id="1802305"/>
    <lineage>
        <taxon>Bacteria</taxon>
        <taxon>Candidatus Tayloriibacteriota</taxon>
    </lineage>
</organism>
<dbReference type="GO" id="GO:0003677">
    <property type="term" value="F:DNA binding"/>
    <property type="evidence" value="ECO:0007669"/>
    <property type="project" value="InterPro"/>
</dbReference>
<sequence>MRKTLPQRFFKRPALLVAKELLGCFLCRVIGGKIMRLEITEVEAYDGLRDQASHASCGQTPRNSPMFGEAGRWYVYFTYGMHWMLNVVTGPKGYPAAVLIRGAKEVIGPARLTKYLRIDSRFNNKPAVPETGLWLEKGREIPHKRIRRTPRIGVAYAGKRWAEKPYRFFIHQ</sequence>
<evidence type="ECO:0000256" key="1">
    <source>
        <dbReference type="ARBA" id="ARBA00009232"/>
    </source>
</evidence>